<sequence>MILRRTLALTAILAASLAFALPVSAARAAEKLNIVATVSMVGDALTAISGDRAEVTTLMGEGVDPHLYRQTQSDIAAMVRADAVFWNGLYLEAQLEEFLEKLAARKPVYAIGEAVPVDQRLSNADYSDRYDPHVWMTPDLWRYAVEAARDALVELDPEGAQVYTENTKAYLADLDRLAAFARQSLASVPQEKRVLITAHDAFGYFGQGYDFEVVGIQGLSTESEAGLQRVDEIVNMIVDRDIGAIFVETSVSERNVRALIEGAAARGHKVVVGGQLFSDAMGSAGTYTGTYIGMIDSNVTVITNALGGNAPAAGLNGKLAGS</sequence>
<dbReference type="InterPro" id="IPR006128">
    <property type="entry name" value="Lipoprotein_PsaA-like"/>
</dbReference>
<dbReference type="InterPro" id="IPR006127">
    <property type="entry name" value="ZnuA-like"/>
</dbReference>
<dbReference type="Gene3D" id="3.40.50.1980">
    <property type="entry name" value="Nitrogenase molybdenum iron protein domain"/>
    <property type="match status" value="2"/>
</dbReference>
<dbReference type="PRINTS" id="PR00691">
    <property type="entry name" value="ADHESINB"/>
</dbReference>
<feature type="chain" id="PRO_5046232847" evidence="7">
    <location>
        <begin position="21"/>
        <end position="322"/>
    </location>
</feature>
<keyword evidence="9" id="KW-1185">Reference proteome</keyword>
<evidence type="ECO:0000256" key="3">
    <source>
        <dbReference type="ARBA" id="ARBA00022448"/>
    </source>
</evidence>
<dbReference type="RefSeq" id="WP_271091495.1">
    <property type="nucleotide sequence ID" value="NZ_JAPJZH010000014.1"/>
</dbReference>
<evidence type="ECO:0000256" key="7">
    <source>
        <dbReference type="SAM" id="SignalP"/>
    </source>
</evidence>
<dbReference type="PRINTS" id="PR00690">
    <property type="entry name" value="ADHESNFAMILY"/>
</dbReference>
<dbReference type="InterPro" id="IPR050492">
    <property type="entry name" value="Bact_metal-bind_prot9"/>
</dbReference>
<evidence type="ECO:0000256" key="6">
    <source>
        <dbReference type="RuleBase" id="RU003512"/>
    </source>
</evidence>
<dbReference type="PANTHER" id="PTHR42953">
    <property type="entry name" value="HIGH-AFFINITY ZINC UPTAKE SYSTEM PROTEIN ZNUA-RELATED"/>
    <property type="match status" value="1"/>
</dbReference>
<reference evidence="8" key="1">
    <citation type="submission" date="2022-11" db="EMBL/GenBank/DDBJ databases">
        <title>Hoeflea poritis sp. nov., isolated from scleractinian coral Porites lutea.</title>
        <authorList>
            <person name="Zhang G."/>
            <person name="Wei Q."/>
            <person name="Cai L."/>
        </authorList>
    </citation>
    <scope>NUCLEOTIDE SEQUENCE</scope>
    <source>
        <strain evidence="8">E7-10</strain>
    </source>
</reference>
<comment type="caution">
    <text evidence="8">The sequence shown here is derived from an EMBL/GenBank/DDBJ whole genome shotgun (WGS) entry which is preliminary data.</text>
</comment>
<name>A0ABT4VSI4_9HYPH</name>
<accession>A0ABT4VSI4</accession>
<gene>
    <name evidence="8" type="ORF">OOZ53_20030</name>
</gene>
<keyword evidence="4" id="KW-0479">Metal-binding</keyword>
<evidence type="ECO:0000313" key="9">
    <source>
        <dbReference type="Proteomes" id="UP001148313"/>
    </source>
</evidence>
<evidence type="ECO:0000313" key="8">
    <source>
        <dbReference type="EMBL" id="MDA4847660.1"/>
    </source>
</evidence>
<dbReference type="Pfam" id="PF01297">
    <property type="entry name" value="ZnuA"/>
    <property type="match status" value="1"/>
</dbReference>
<evidence type="ECO:0000256" key="5">
    <source>
        <dbReference type="ARBA" id="ARBA00022729"/>
    </source>
</evidence>
<dbReference type="Proteomes" id="UP001148313">
    <property type="component" value="Unassembled WGS sequence"/>
</dbReference>
<organism evidence="8 9">
    <name type="scientific">Hoeflea poritis</name>
    <dbReference type="NCBI Taxonomy" id="2993659"/>
    <lineage>
        <taxon>Bacteria</taxon>
        <taxon>Pseudomonadati</taxon>
        <taxon>Pseudomonadota</taxon>
        <taxon>Alphaproteobacteria</taxon>
        <taxon>Hyphomicrobiales</taxon>
        <taxon>Rhizobiaceae</taxon>
        <taxon>Hoeflea</taxon>
    </lineage>
</organism>
<comment type="similarity">
    <text evidence="2 6">Belongs to the bacterial solute-binding protein 9 family.</text>
</comment>
<comment type="subcellular location">
    <subcellularLocation>
        <location evidence="1">Cell envelope</location>
    </subcellularLocation>
</comment>
<dbReference type="PANTHER" id="PTHR42953:SF1">
    <property type="entry name" value="METAL-BINDING PROTEIN HI_0362-RELATED"/>
    <property type="match status" value="1"/>
</dbReference>
<evidence type="ECO:0000256" key="2">
    <source>
        <dbReference type="ARBA" id="ARBA00011028"/>
    </source>
</evidence>
<dbReference type="SUPFAM" id="SSF53807">
    <property type="entry name" value="Helical backbone' metal receptor"/>
    <property type="match status" value="1"/>
</dbReference>
<dbReference type="EMBL" id="JAPJZH010000014">
    <property type="protein sequence ID" value="MDA4847660.1"/>
    <property type="molecule type" value="Genomic_DNA"/>
</dbReference>
<evidence type="ECO:0000256" key="4">
    <source>
        <dbReference type="ARBA" id="ARBA00022723"/>
    </source>
</evidence>
<dbReference type="InterPro" id="IPR006129">
    <property type="entry name" value="AdhesinB"/>
</dbReference>
<evidence type="ECO:0000256" key="1">
    <source>
        <dbReference type="ARBA" id="ARBA00004196"/>
    </source>
</evidence>
<keyword evidence="5 7" id="KW-0732">Signal</keyword>
<protein>
    <submittedName>
        <fullName evidence="8">Zinc ABC transporter substrate-binding protein</fullName>
    </submittedName>
</protein>
<keyword evidence="3 6" id="KW-0813">Transport</keyword>
<proteinExistence type="inferred from homology"/>
<feature type="signal peptide" evidence="7">
    <location>
        <begin position="1"/>
        <end position="20"/>
    </location>
</feature>